<sequence length="164" mass="19616">MTNLWKQKDIPHKGWALIDVIDVREDNQPEDETEYESCMMCGNERIRYVHIVEHSQFGDILRVGCVCAENMTSDYLNPRKLEQKLRNRAARRTTWKKKEWKFSIKGNRYLKIDGHIITIFRDKKTNKYKVCIDSTFGRKEFDTLDESKTAAFNGIEYFKDHEEW</sequence>
<evidence type="ECO:0000313" key="1">
    <source>
        <dbReference type="EMBL" id="QBZ98844.1"/>
    </source>
</evidence>
<protein>
    <submittedName>
        <fullName evidence="1">Uncharacterized protein</fullName>
    </submittedName>
</protein>
<evidence type="ECO:0000313" key="2">
    <source>
        <dbReference type="Proteomes" id="UP000296862"/>
    </source>
</evidence>
<proteinExistence type="predicted"/>
<dbReference type="EMBL" id="CP038810">
    <property type="protein sequence ID" value="QBZ98844.1"/>
    <property type="molecule type" value="Genomic_DNA"/>
</dbReference>
<name>A0A4V1CCA9_9FLAO</name>
<accession>A0A4V1CCA9</accession>
<dbReference type="AlphaFoldDB" id="A0A4V1CCA9"/>
<organism evidence="1 2">
    <name type="scientific">Flavobacterium sangjuense</name>
    <dbReference type="NCBI Taxonomy" id="2518177"/>
    <lineage>
        <taxon>Bacteria</taxon>
        <taxon>Pseudomonadati</taxon>
        <taxon>Bacteroidota</taxon>
        <taxon>Flavobacteriia</taxon>
        <taxon>Flavobacteriales</taxon>
        <taxon>Flavobacteriaceae</taxon>
        <taxon>Flavobacterium</taxon>
    </lineage>
</organism>
<dbReference type="KEGG" id="fsn:GS03_02355"/>
<reference evidence="1 2" key="1">
    <citation type="submission" date="2019-04" db="EMBL/GenBank/DDBJ databases">
        <title>Flavobacterium sp. GS03.</title>
        <authorList>
            <person name="Kim H."/>
        </authorList>
    </citation>
    <scope>NUCLEOTIDE SEQUENCE [LARGE SCALE GENOMIC DNA]</scope>
    <source>
        <strain evidence="1 2">GS03</strain>
    </source>
</reference>
<dbReference type="RefSeq" id="WP_210726614.1">
    <property type="nucleotide sequence ID" value="NZ_CP038810.1"/>
</dbReference>
<dbReference type="Proteomes" id="UP000296862">
    <property type="component" value="Chromosome"/>
</dbReference>
<gene>
    <name evidence="1" type="ORF">GS03_02355</name>
</gene>
<keyword evidence="2" id="KW-1185">Reference proteome</keyword>